<dbReference type="Pfam" id="PF04023">
    <property type="entry name" value="FeoA"/>
    <property type="match status" value="1"/>
</dbReference>
<reference evidence="3" key="2">
    <citation type="journal article" date="2021" name="PeerJ">
        <title>Extensive microbial diversity within the chicken gut microbiome revealed by metagenomics and culture.</title>
        <authorList>
            <person name="Gilroy R."/>
            <person name="Ravi A."/>
            <person name="Getino M."/>
            <person name="Pursley I."/>
            <person name="Horton D.L."/>
            <person name="Alikhan N.F."/>
            <person name="Baker D."/>
            <person name="Gharbi K."/>
            <person name="Hall N."/>
            <person name="Watson M."/>
            <person name="Adriaenssens E.M."/>
            <person name="Foster-Nyarko E."/>
            <person name="Jarju S."/>
            <person name="Secka A."/>
            <person name="Antonio M."/>
            <person name="Oren A."/>
            <person name="Chaudhuri R.R."/>
            <person name="La Ragione R."/>
            <person name="Hildebrand F."/>
            <person name="Pallen M.J."/>
        </authorList>
    </citation>
    <scope>NUCLEOTIDE SEQUENCE</scope>
    <source>
        <strain evidence="3">ChiSjej1B19-3389</strain>
    </source>
</reference>
<dbReference type="EMBL" id="DVFW01000026">
    <property type="protein sequence ID" value="HIQ80749.1"/>
    <property type="molecule type" value="Genomic_DNA"/>
</dbReference>
<comment type="caution">
    <text evidence="3">The sequence shown here is derived from an EMBL/GenBank/DDBJ whole genome shotgun (WGS) entry which is preliminary data.</text>
</comment>
<evidence type="ECO:0000256" key="1">
    <source>
        <dbReference type="ARBA" id="ARBA00023004"/>
    </source>
</evidence>
<name>A0A9D1CV24_9FIRM</name>
<dbReference type="InterPro" id="IPR053184">
    <property type="entry name" value="FeoA-like"/>
</dbReference>
<dbReference type="AlphaFoldDB" id="A0A9D1CV24"/>
<reference evidence="3" key="1">
    <citation type="submission" date="2020-10" db="EMBL/GenBank/DDBJ databases">
        <authorList>
            <person name="Gilroy R."/>
        </authorList>
    </citation>
    <scope>NUCLEOTIDE SEQUENCE</scope>
    <source>
        <strain evidence="3">ChiSjej1B19-3389</strain>
    </source>
</reference>
<gene>
    <name evidence="3" type="ORF">IAD32_05620</name>
</gene>
<dbReference type="Gene3D" id="2.30.30.90">
    <property type="match status" value="1"/>
</dbReference>
<proteinExistence type="predicted"/>
<evidence type="ECO:0000313" key="4">
    <source>
        <dbReference type="Proteomes" id="UP000886787"/>
    </source>
</evidence>
<organism evidence="3 4">
    <name type="scientific">Candidatus Scatavimonas merdigallinarum</name>
    <dbReference type="NCBI Taxonomy" id="2840914"/>
    <lineage>
        <taxon>Bacteria</taxon>
        <taxon>Bacillati</taxon>
        <taxon>Bacillota</taxon>
        <taxon>Clostridia</taxon>
        <taxon>Eubacteriales</taxon>
        <taxon>Oscillospiraceae</taxon>
        <taxon>Oscillospiraceae incertae sedis</taxon>
        <taxon>Candidatus Scatavimonas</taxon>
    </lineage>
</organism>
<evidence type="ECO:0000313" key="3">
    <source>
        <dbReference type="EMBL" id="HIQ80749.1"/>
    </source>
</evidence>
<evidence type="ECO:0000259" key="2">
    <source>
        <dbReference type="SMART" id="SM00899"/>
    </source>
</evidence>
<dbReference type="InterPro" id="IPR008988">
    <property type="entry name" value="Transcriptional_repressor_C"/>
</dbReference>
<dbReference type="SMART" id="SM00899">
    <property type="entry name" value="FeoA"/>
    <property type="match status" value="1"/>
</dbReference>
<dbReference type="PANTHER" id="PTHR43151">
    <property type="entry name" value="FEOA FAMILY PROTEIN"/>
    <property type="match status" value="1"/>
</dbReference>
<dbReference type="PANTHER" id="PTHR43151:SF1">
    <property type="entry name" value="SSR2333 PROTEIN"/>
    <property type="match status" value="1"/>
</dbReference>
<sequence length="96" mass="10286">MSFRETTAPGLYNNAAFHKVPLCSGTIPLSMAEPGVQVHICSIKGRDDTKRFLNSLGFVEDAPVTVVSELAGNVIVNIKNTRVAISKAMAARILTN</sequence>
<protein>
    <submittedName>
        <fullName evidence="3">Ferrous iron transport protein A</fullName>
    </submittedName>
</protein>
<dbReference type="InterPro" id="IPR007167">
    <property type="entry name" value="Fe-transptr_FeoA-like"/>
</dbReference>
<dbReference type="SUPFAM" id="SSF50037">
    <property type="entry name" value="C-terminal domain of transcriptional repressors"/>
    <property type="match status" value="1"/>
</dbReference>
<dbReference type="InterPro" id="IPR038157">
    <property type="entry name" value="FeoA_core_dom"/>
</dbReference>
<keyword evidence="1" id="KW-0408">Iron</keyword>
<accession>A0A9D1CV24</accession>
<feature type="domain" description="Ferrous iron transporter FeoA-like" evidence="2">
    <location>
        <begin position="27"/>
        <end position="96"/>
    </location>
</feature>
<dbReference type="GO" id="GO:0046914">
    <property type="term" value="F:transition metal ion binding"/>
    <property type="evidence" value="ECO:0007669"/>
    <property type="project" value="InterPro"/>
</dbReference>
<dbReference type="Proteomes" id="UP000886787">
    <property type="component" value="Unassembled WGS sequence"/>
</dbReference>